<keyword evidence="7" id="KW-0539">Nucleus</keyword>
<organism evidence="12 13">
    <name type="scientific">Cryptotermes secundus</name>
    <dbReference type="NCBI Taxonomy" id="105785"/>
    <lineage>
        <taxon>Eukaryota</taxon>
        <taxon>Metazoa</taxon>
        <taxon>Ecdysozoa</taxon>
        <taxon>Arthropoda</taxon>
        <taxon>Hexapoda</taxon>
        <taxon>Insecta</taxon>
        <taxon>Pterygota</taxon>
        <taxon>Neoptera</taxon>
        <taxon>Polyneoptera</taxon>
        <taxon>Dictyoptera</taxon>
        <taxon>Blattodea</taxon>
        <taxon>Blattoidea</taxon>
        <taxon>Termitoidae</taxon>
        <taxon>Kalotermitidae</taxon>
        <taxon>Cryptotermitinae</taxon>
        <taxon>Cryptotermes</taxon>
    </lineage>
</organism>
<evidence type="ECO:0000256" key="2">
    <source>
        <dbReference type="ARBA" id="ARBA00009435"/>
    </source>
</evidence>
<evidence type="ECO:0000256" key="6">
    <source>
        <dbReference type="ARBA" id="ARBA00023163"/>
    </source>
</evidence>
<feature type="compositionally biased region" description="Acidic residues" evidence="10">
    <location>
        <begin position="272"/>
        <end position="281"/>
    </location>
</feature>
<dbReference type="Pfam" id="PF00400">
    <property type="entry name" value="WD40"/>
    <property type="match status" value="6"/>
</dbReference>
<feature type="region of interest" description="Disordered" evidence="10">
    <location>
        <begin position="269"/>
        <end position="318"/>
    </location>
</feature>
<evidence type="ECO:0000256" key="3">
    <source>
        <dbReference type="ARBA" id="ARBA00022574"/>
    </source>
</evidence>
<dbReference type="InterPro" id="IPR019775">
    <property type="entry name" value="WD40_repeat_CS"/>
</dbReference>
<name>A0A2J7PLN0_9NEOP</name>
<evidence type="ECO:0000256" key="7">
    <source>
        <dbReference type="ARBA" id="ARBA00023242"/>
    </source>
</evidence>
<dbReference type="CDD" id="cd08044">
    <property type="entry name" value="TAF5_NTD2"/>
    <property type="match status" value="1"/>
</dbReference>
<keyword evidence="6" id="KW-0804">Transcription</keyword>
<dbReference type="InterPro" id="IPR020472">
    <property type="entry name" value="WD40_PAC1"/>
</dbReference>
<evidence type="ECO:0000256" key="9">
    <source>
        <dbReference type="PROSITE-ProRule" id="PRU00221"/>
    </source>
</evidence>
<dbReference type="CDD" id="cd00200">
    <property type="entry name" value="WD40"/>
    <property type="match status" value="1"/>
</dbReference>
<dbReference type="EMBL" id="NEVH01024424">
    <property type="protein sequence ID" value="PNF17244.1"/>
    <property type="molecule type" value="Genomic_DNA"/>
</dbReference>
<dbReference type="PROSITE" id="PS00678">
    <property type="entry name" value="WD_REPEATS_1"/>
    <property type="match status" value="2"/>
</dbReference>
<evidence type="ECO:0000256" key="8">
    <source>
        <dbReference type="ARBA" id="ARBA00044130"/>
    </source>
</evidence>
<keyword evidence="12" id="KW-0648">Protein biosynthesis</keyword>
<dbReference type="FunFam" id="2.130.10.10:FF:000243">
    <property type="entry name" value="Transcription initiation factor TFIID subunit 5"/>
    <property type="match status" value="1"/>
</dbReference>
<comment type="caution">
    <text evidence="12">The sequence shown here is derived from an EMBL/GenBank/DDBJ whole genome shotgun (WGS) entry which is preliminary data.</text>
</comment>
<feature type="repeat" description="WD" evidence="9">
    <location>
        <begin position="467"/>
        <end position="508"/>
    </location>
</feature>
<evidence type="ECO:0000256" key="5">
    <source>
        <dbReference type="ARBA" id="ARBA00023015"/>
    </source>
</evidence>
<feature type="repeat" description="WD" evidence="9">
    <location>
        <begin position="352"/>
        <end position="385"/>
    </location>
</feature>
<feature type="repeat" description="WD" evidence="9">
    <location>
        <begin position="509"/>
        <end position="550"/>
    </location>
</feature>
<keyword evidence="3 9" id="KW-0853">WD repeat</keyword>
<feature type="repeat" description="WD" evidence="9">
    <location>
        <begin position="551"/>
        <end position="592"/>
    </location>
</feature>
<dbReference type="InterPro" id="IPR036322">
    <property type="entry name" value="WD40_repeat_dom_sf"/>
</dbReference>
<dbReference type="GO" id="GO:0003743">
    <property type="term" value="F:translation initiation factor activity"/>
    <property type="evidence" value="ECO:0007669"/>
    <property type="project" value="UniProtKB-KW"/>
</dbReference>
<evidence type="ECO:0000256" key="4">
    <source>
        <dbReference type="ARBA" id="ARBA00022737"/>
    </source>
</evidence>
<proteinExistence type="inferred from homology"/>
<dbReference type="OrthoDB" id="10266330at2759"/>
<evidence type="ECO:0000256" key="10">
    <source>
        <dbReference type="SAM" id="MobiDB-lite"/>
    </source>
</evidence>
<keyword evidence="12" id="KW-0396">Initiation factor</keyword>
<dbReference type="SMART" id="SM00320">
    <property type="entry name" value="WD40"/>
    <property type="match status" value="6"/>
</dbReference>
<dbReference type="Gene3D" id="1.25.40.500">
    <property type="entry name" value="TFIID subunit TAF5, NTD2 domain"/>
    <property type="match status" value="1"/>
</dbReference>
<gene>
    <name evidence="12" type="primary">TAF5_3</name>
    <name evidence="12" type="ORF">B7P43_G05215</name>
</gene>
<dbReference type="PROSITE" id="PS50082">
    <property type="entry name" value="WD_REPEATS_2"/>
    <property type="match status" value="6"/>
</dbReference>
<dbReference type="STRING" id="105785.A0A2J7PLN0"/>
<dbReference type="InterPro" id="IPR015943">
    <property type="entry name" value="WD40/YVTN_repeat-like_dom_sf"/>
</dbReference>
<dbReference type="InParanoid" id="A0A2J7PLN0"/>
<comment type="subcellular location">
    <subcellularLocation>
        <location evidence="1">Nucleus</location>
    </subcellularLocation>
</comment>
<accession>A0A2J7PLN0</accession>
<feature type="compositionally biased region" description="Basic and acidic residues" evidence="10">
    <location>
        <begin position="293"/>
        <end position="303"/>
    </location>
</feature>
<reference evidence="12 13" key="1">
    <citation type="submission" date="2017-12" db="EMBL/GenBank/DDBJ databases">
        <title>Hemimetabolous genomes reveal molecular basis of termite eusociality.</title>
        <authorList>
            <person name="Harrison M.C."/>
            <person name="Jongepier E."/>
            <person name="Robertson H.M."/>
            <person name="Arning N."/>
            <person name="Bitard-Feildel T."/>
            <person name="Chao H."/>
            <person name="Childers C.P."/>
            <person name="Dinh H."/>
            <person name="Doddapaneni H."/>
            <person name="Dugan S."/>
            <person name="Gowin J."/>
            <person name="Greiner C."/>
            <person name="Han Y."/>
            <person name="Hu H."/>
            <person name="Hughes D.S.T."/>
            <person name="Huylmans A.-K."/>
            <person name="Kemena C."/>
            <person name="Kremer L.P.M."/>
            <person name="Lee S.L."/>
            <person name="Lopez-Ezquerra A."/>
            <person name="Mallet L."/>
            <person name="Monroy-Kuhn J.M."/>
            <person name="Moser A."/>
            <person name="Murali S.C."/>
            <person name="Muzny D.M."/>
            <person name="Otani S."/>
            <person name="Piulachs M.-D."/>
            <person name="Poelchau M."/>
            <person name="Qu J."/>
            <person name="Schaub F."/>
            <person name="Wada-Katsumata A."/>
            <person name="Worley K.C."/>
            <person name="Xie Q."/>
            <person name="Ylla G."/>
            <person name="Poulsen M."/>
            <person name="Gibbs R.A."/>
            <person name="Schal C."/>
            <person name="Richards S."/>
            <person name="Belles X."/>
            <person name="Korb J."/>
            <person name="Bornberg-Bauer E."/>
        </authorList>
    </citation>
    <scope>NUCLEOTIDE SEQUENCE [LARGE SCALE GENOMIC DNA]</scope>
    <source>
        <tissue evidence="12">Whole body</tissue>
    </source>
</reference>
<dbReference type="SUPFAM" id="SSF160897">
    <property type="entry name" value="Taf5 N-terminal domain-like"/>
    <property type="match status" value="1"/>
</dbReference>
<evidence type="ECO:0000313" key="12">
    <source>
        <dbReference type="EMBL" id="PNF17244.1"/>
    </source>
</evidence>
<dbReference type="InterPro" id="IPR006594">
    <property type="entry name" value="LisH"/>
</dbReference>
<dbReference type="AlphaFoldDB" id="A0A2J7PLN0"/>
<dbReference type="Pfam" id="PF04494">
    <property type="entry name" value="TFIID_NTD2"/>
    <property type="match status" value="1"/>
</dbReference>
<keyword evidence="5" id="KW-0805">Transcription regulation</keyword>
<comment type="similarity">
    <text evidence="2">Belongs to the WD repeat TAF5 family.</text>
</comment>
<dbReference type="Gene3D" id="2.130.10.10">
    <property type="entry name" value="YVTN repeat-like/Quinoprotein amine dehydrogenase"/>
    <property type="match status" value="2"/>
</dbReference>
<protein>
    <recommendedName>
        <fullName evidence="8">Transcription initiation factor TFIID subunit 5</fullName>
    </recommendedName>
</protein>
<keyword evidence="13" id="KW-1185">Reference proteome</keyword>
<dbReference type="PROSITE" id="PS50294">
    <property type="entry name" value="WD_REPEATS_REGION"/>
    <property type="match status" value="5"/>
</dbReference>
<dbReference type="InterPro" id="IPR037264">
    <property type="entry name" value="TFIID_NTD2_sf"/>
</dbReference>
<dbReference type="PRINTS" id="PR00320">
    <property type="entry name" value="GPROTEINBRPT"/>
</dbReference>
<feature type="repeat" description="WD" evidence="9">
    <location>
        <begin position="425"/>
        <end position="460"/>
    </location>
</feature>
<evidence type="ECO:0000256" key="1">
    <source>
        <dbReference type="ARBA" id="ARBA00004123"/>
    </source>
</evidence>
<dbReference type="PROSITE" id="PS50896">
    <property type="entry name" value="LISH"/>
    <property type="match status" value="1"/>
</dbReference>
<feature type="repeat" description="WD" evidence="9">
    <location>
        <begin position="593"/>
        <end position="634"/>
    </location>
</feature>
<sequence length="684" mass="76971">MFPTNNMGVARGWIGESLISCKMQSGVLDSVGNKLASDKSTLLAVLQLLRKYNLKNTEELLKREANLTDVGSTEEIPQTDSEVSSVLSAYKSEGDPEVYEGAYTELKRFVEGALDIYKHELGMILYPVFVHMYLELVYNGHEGQAIQLMERFGRDQEEYYQADLKRLSHVTKKDHMKGNELTDTFKSSEFIIRMSRDTLSILKRHLQEKKHSVVLNIIQEHLYFDMYEGVARNKQQIEATAGALVGEATRQDNKAKVYYGLPKEPDIQYLPVEEEDDAEGDGTDKPKKKKPKKDPLFSKKTKSDPNAPPVDRIPLPDLKDADKLEKVKALREASKRVTLGPETLPSICFYTLLNSAGVVTSAEVSEDSSLLAVGFADSFVKIWTLVPQKLRAMKSAEQLQDIDREADDVLVRMMDDRSAETSRILHGHNGPVYRVAFSPDRTLLLSCSEDTTVRLWSLQTWTCLVCYKGHIFPVWDVRFAPHGYYFATAGHDKTARLWATDQHQPLRILAGHFSDVDCIQFHPNSNYVATGSSDRTVRLWDCVTGNHVRLMTGHKAPVYSLCFSVEGRFLASAGADSRVLLWDLAHGHLLAELTGHKGPIHTLAFSRDGHILTSGSQDCSVKLWDFSRLAEEMVLEDVNVSHNPDIKNSDSYLLRSYGTKNSAVLHLHFTRRNVLLTVGIYEGS</sequence>
<dbReference type="PANTHER" id="PTHR19879:SF1">
    <property type="entry name" value="CANNONBALL-RELATED"/>
    <property type="match status" value="1"/>
</dbReference>
<evidence type="ECO:0000259" key="11">
    <source>
        <dbReference type="Pfam" id="PF04494"/>
    </source>
</evidence>
<keyword evidence="4" id="KW-0677">Repeat</keyword>
<dbReference type="GO" id="GO:0006367">
    <property type="term" value="P:transcription initiation at RNA polymerase II promoter"/>
    <property type="evidence" value="ECO:0007669"/>
    <property type="project" value="TreeGrafter"/>
</dbReference>
<dbReference type="SUPFAM" id="SSF50978">
    <property type="entry name" value="WD40 repeat-like"/>
    <property type="match status" value="1"/>
</dbReference>
<dbReference type="GO" id="GO:0016251">
    <property type="term" value="F:RNA polymerase II general transcription initiation factor activity"/>
    <property type="evidence" value="ECO:0007669"/>
    <property type="project" value="TreeGrafter"/>
</dbReference>
<feature type="domain" description="TFIID subunit TAF5 NTD2" evidence="11">
    <location>
        <begin position="93"/>
        <end position="222"/>
    </location>
</feature>
<dbReference type="InterPro" id="IPR001680">
    <property type="entry name" value="WD40_rpt"/>
</dbReference>
<evidence type="ECO:0000313" key="13">
    <source>
        <dbReference type="Proteomes" id="UP000235965"/>
    </source>
</evidence>
<dbReference type="PANTHER" id="PTHR19879">
    <property type="entry name" value="TRANSCRIPTION INITIATION FACTOR TFIID"/>
    <property type="match status" value="1"/>
</dbReference>
<dbReference type="GO" id="GO:0005669">
    <property type="term" value="C:transcription factor TFIID complex"/>
    <property type="evidence" value="ECO:0007669"/>
    <property type="project" value="TreeGrafter"/>
</dbReference>
<dbReference type="FunCoup" id="A0A2J7PLN0">
    <property type="interactions" value="1121"/>
</dbReference>
<dbReference type="Proteomes" id="UP000235965">
    <property type="component" value="Unassembled WGS sequence"/>
</dbReference>
<dbReference type="InterPro" id="IPR007582">
    <property type="entry name" value="TFIID_NTD2"/>
</dbReference>